<evidence type="ECO:0000313" key="6">
    <source>
        <dbReference type="EMBL" id="KAA5421945.1"/>
    </source>
</evidence>
<dbReference type="CDD" id="cd03354">
    <property type="entry name" value="LbH_SAT"/>
    <property type="match status" value="1"/>
</dbReference>
<dbReference type="PIRSF" id="PIRSF000441">
    <property type="entry name" value="CysE"/>
    <property type="match status" value="1"/>
</dbReference>
<name>A0A3D6AZX6_9BACE</name>
<dbReference type="InterPro" id="IPR001451">
    <property type="entry name" value="Hexapep"/>
</dbReference>
<comment type="similarity">
    <text evidence="1">Belongs to the transferase hexapeptide repeat family.</text>
</comment>
<evidence type="ECO:0000256" key="2">
    <source>
        <dbReference type="ARBA" id="ARBA00022679"/>
    </source>
</evidence>
<dbReference type="PANTHER" id="PTHR42811">
    <property type="entry name" value="SERINE ACETYLTRANSFERASE"/>
    <property type="match status" value="1"/>
</dbReference>
<sequence length="144" mass="15398">MPKWLLPLKFLLNLVIVPLYAFFSIFMGVSIPRGAQIGSGLRIYHFGGIVINPIAIIGKNFSIHQGVTIGVKNSYFDQVIIGDNCTLGAGAKVLGNIKIGNNVTVGANAVVMCDVPDNSIAVGIPCRIIPKKSTVYDVNRGPFN</sequence>
<dbReference type="InterPro" id="IPR018357">
    <property type="entry name" value="Hexapep_transf_CS"/>
</dbReference>
<dbReference type="AlphaFoldDB" id="A0A3D6AZX6"/>
<accession>A0A3D6AZX6</accession>
<keyword evidence="5" id="KW-0812">Transmembrane</keyword>
<dbReference type="GO" id="GO:0006535">
    <property type="term" value="P:cysteine biosynthetic process from serine"/>
    <property type="evidence" value="ECO:0007669"/>
    <property type="project" value="InterPro"/>
</dbReference>
<feature type="transmembrane region" description="Helical" evidence="5">
    <location>
        <begin position="12"/>
        <end position="32"/>
    </location>
</feature>
<dbReference type="PROSITE" id="PS00101">
    <property type="entry name" value="HEXAPEP_TRANSFERASES"/>
    <property type="match status" value="1"/>
</dbReference>
<dbReference type="InterPro" id="IPR045304">
    <property type="entry name" value="LbH_SAT"/>
</dbReference>
<dbReference type="EMBL" id="VVYV01000006">
    <property type="protein sequence ID" value="KAA5421945.1"/>
    <property type="molecule type" value="Genomic_DNA"/>
</dbReference>
<dbReference type="SUPFAM" id="SSF51161">
    <property type="entry name" value="Trimeric LpxA-like enzymes"/>
    <property type="match status" value="1"/>
</dbReference>
<dbReference type="Proteomes" id="UP000448877">
    <property type="component" value="Unassembled WGS sequence"/>
</dbReference>
<dbReference type="InterPro" id="IPR005881">
    <property type="entry name" value="Ser_O-AcTrfase"/>
</dbReference>
<keyword evidence="4" id="KW-0012">Acyltransferase</keyword>
<dbReference type="InterPro" id="IPR011004">
    <property type="entry name" value="Trimer_LpxA-like_sf"/>
</dbReference>
<protein>
    <submittedName>
        <fullName evidence="6">Serine acetyltransferase</fullName>
    </submittedName>
</protein>
<evidence type="ECO:0000256" key="3">
    <source>
        <dbReference type="ARBA" id="ARBA00022737"/>
    </source>
</evidence>
<evidence type="ECO:0000256" key="4">
    <source>
        <dbReference type="ARBA" id="ARBA00023315"/>
    </source>
</evidence>
<dbReference type="Pfam" id="PF00132">
    <property type="entry name" value="Hexapep"/>
    <property type="match status" value="1"/>
</dbReference>
<evidence type="ECO:0000256" key="1">
    <source>
        <dbReference type="ARBA" id="ARBA00007274"/>
    </source>
</evidence>
<proteinExistence type="inferred from homology"/>
<dbReference type="GO" id="GO:0009001">
    <property type="term" value="F:serine O-acetyltransferase activity"/>
    <property type="evidence" value="ECO:0007669"/>
    <property type="project" value="InterPro"/>
</dbReference>
<reference evidence="6 7" key="1">
    <citation type="journal article" date="2019" name="Nat. Med.">
        <title>A library of human gut bacterial isolates paired with longitudinal multiomics data enables mechanistic microbiome research.</title>
        <authorList>
            <person name="Poyet M."/>
            <person name="Groussin M."/>
            <person name="Gibbons S.M."/>
            <person name="Avila-Pacheco J."/>
            <person name="Jiang X."/>
            <person name="Kearney S.M."/>
            <person name="Perrotta A.R."/>
            <person name="Berdy B."/>
            <person name="Zhao S."/>
            <person name="Lieberman T.D."/>
            <person name="Swanson P.K."/>
            <person name="Smith M."/>
            <person name="Roesemann S."/>
            <person name="Alexander J.E."/>
            <person name="Rich S.A."/>
            <person name="Livny J."/>
            <person name="Vlamakis H."/>
            <person name="Clish C."/>
            <person name="Bullock K."/>
            <person name="Deik A."/>
            <person name="Scott J."/>
            <person name="Pierce K.A."/>
            <person name="Xavier R.J."/>
            <person name="Alm E.J."/>
        </authorList>
    </citation>
    <scope>NUCLEOTIDE SEQUENCE [LARGE SCALE GENOMIC DNA]</scope>
    <source>
        <strain evidence="6 7">BIOML-A6</strain>
    </source>
</reference>
<dbReference type="Gene3D" id="2.160.10.10">
    <property type="entry name" value="Hexapeptide repeat proteins"/>
    <property type="match status" value="1"/>
</dbReference>
<comment type="caution">
    <text evidence="6">The sequence shown here is derived from an EMBL/GenBank/DDBJ whole genome shotgun (WGS) entry which is preliminary data.</text>
</comment>
<gene>
    <name evidence="6" type="ORF">F2Y81_05680</name>
</gene>
<keyword evidence="5" id="KW-1133">Transmembrane helix</keyword>
<keyword evidence="5" id="KW-0472">Membrane</keyword>
<organism evidence="6 7">
    <name type="scientific">Bacteroides cellulosilyticus</name>
    <dbReference type="NCBI Taxonomy" id="246787"/>
    <lineage>
        <taxon>Bacteria</taxon>
        <taxon>Pseudomonadati</taxon>
        <taxon>Bacteroidota</taxon>
        <taxon>Bacteroidia</taxon>
        <taxon>Bacteroidales</taxon>
        <taxon>Bacteroidaceae</taxon>
        <taxon>Bacteroides</taxon>
    </lineage>
</organism>
<evidence type="ECO:0000313" key="7">
    <source>
        <dbReference type="Proteomes" id="UP000448877"/>
    </source>
</evidence>
<evidence type="ECO:0000256" key="5">
    <source>
        <dbReference type="SAM" id="Phobius"/>
    </source>
</evidence>
<keyword evidence="3" id="KW-0677">Repeat</keyword>
<dbReference type="GO" id="GO:0005737">
    <property type="term" value="C:cytoplasm"/>
    <property type="evidence" value="ECO:0007669"/>
    <property type="project" value="InterPro"/>
</dbReference>
<keyword evidence="2 6" id="KW-0808">Transferase</keyword>